<reference evidence="2" key="1">
    <citation type="journal article" date="2019" name="Int. J. Syst. Evol. Microbiol.">
        <title>The Global Catalogue of Microorganisms (GCM) 10K type strain sequencing project: providing services to taxonomists for standard genome sequencing and annotation.</title>
        <authorList>
            <consortium name="The Broad Institute Genomics Platform"/>
            <consortium name="The Broad Institute Genome Sequencing Center for Infectious Disease"/>
            <person name="Wu L."/>
            <person name="Ma J."/>
        </authorList>
    </citation>
    <scope>NUCLEOTIDE SEQUENCE [LARGE SCALE GENOMIC DNA]</scope>
    <source>
        <strain evidence="2">JCM 9091</strain>
    </source>
</reference>
<name>A0ABP6M183_9ACTN</name>
<evidence type="ECO:0000313" key="1">
    <source>
        <dbReference type="EMBL" id="GAA3063544.1"/>
    </source>
</evidence>
<sequence>MASFLTALAASIAGGATGAFGGTFGALQLAKRTDRRTVTDQLVAEFFSADFLKHRIAVHELRTAVDSQAVSVASVAGGFWDPGRPDYYTGPPVEPGELNQHQHLEAYIGYIVRLARALEGRRLDQDSARAALGMHLSWHDRIVQRVASVTAQQAREHPSVVPDWTLKAELVHLKLVPDR</sequence>
<protein>
    <submittedName>
        <fullName evidence="1">Uncharacterized protein</fullName>
    </submittedName>
</protein>
<evidence type="ECO:0000313" key="2">
    <source>
        <dbReference type="Proteomes" id="UP001501532"/>
    </source>
</evidence>
<dbReference type="Proteomes" id="UP001501532">
    <property type="component" value="Unassembled WGS sequence"/>
</dbReference>
<keyword evidence="2" id="KW-1185">Reference proteome</keyword>
<proteinExistence type="predicted"/>
<organism evidence="1 2">
    <name type="scientific">Streptomyces glomeratus</name>
    <dbReference type="NCBI Taxonomy" id="284452"/>
    <lineage>
        <taxon>Bacteria</taxon>
        <taxon>Bacillati</taxon>
        <taxon>Actinomycetota</taxon>
        <taxon>Actinomycetes</taxon>
        <taxon>Kitasatosporales</taxon>
        <taxon>Streptomycetaceae</taxon>
        <taxon>Streptomyces</taxon>
    </lineage>
</organism>
<dbReference type="RefSeq" id="WP_234519479.1">
    <property type="nucleotide sequence ID" value="NZ_BAAAUF010000052.1"/>
</dbReference>
<gene>
    <name evidence="1" type="ORF">GCM10010448_53540</name>
</gene>
<accession>A0ABP6M183</accession>
<dbReference type="EMBL" id="BAAAUF010000052">
    <property type="protein sequence ID" value="GAA3063544.1"/>
    <property type="molecule type" value="Genomic_DNA"/>
</dbReference>
<comment type="caution">
    <text evidence="1">The sequence shown here is derived from an EMBL/GenBank/DDBJ whole genome shotgun (WGS) entry which is preliminary data.</text>
</comment>